<dbReference type="GO" id="GO:0032259">
    <property type="term" value="P:methylation"/>
    <property type="evidence" value="ECO:0007669"/>
    <property type="project" value="UniProtKB-KW"/>
</dbReference>
<sequence length="180" mass="21071">MDQKITEQYRSKGVENFYKQEGDCYSNPHEFAIKELLEKVLSGMQYSNAKALDLACGSGEATVILKRYGFSQVGGIDPYTYEAYKKRIGRDAERFRFEDIAAGCLAERSYDLIVCSFAMHLIEPSWLPRLCTQLSLIAPRLFIITPHKRPHIRSEWFWELDKEWLENRVRLRSYRSMNLT</sequence>
<name>A0AAQ3L7X2_9BACT</name>
<dbReference type="EC" id="2.1.-.-" evidence="1"/>
<keyword evidence="2" id="KW-1185">Reference proteome</keyword>
<dbReference type="AlphaFoldDB" id="A0AAQ3L7X2"/>
<gene>
    <name evidence="1" type="ORF">RZN69_18930</name>
</gene>
<reference evidence="1 2" key="1">
    <citation type="submission" date="2023-10" db="EMBL/GenBank/DDBJ databases">
        <title>Rubellicoccus peritrichatus gen. nov., sp. nov., isolated from an algae of coral reef tank.</title>
        <authorList>
            <person name="Luo J."/>
        </authorList>
    </citation>
    <scope>NUCLEOTIDE SEQUENCE [LARGE SCALE GENOMIC DNA]</scope>
    <source>
        <strain evidence="1 2">CR14</strain>
    </source>
</reference>
<dbReference type="CDD" id="cd02440">
    <property type="entry name" value="AdoMet_MTases"/>
    <property type="match status" value="1"/>
</dbReference>
<dbReference type="Gene3D" id="3.40.50.150">
    <property type="entry name" value="Vaccinia Virus protein VP39"/>
    <property type="match status" value="1"/>
</dbReference>
<dbReference type="EMBL" id="CP136920">
    <property type="protein sequence ID" value="WOO40701.1"/>
    <property type="molecule type" value="Genomic_DNA"/>
</dbReference>
<dbReference type="SUPFAM" id="SSF53335">
    <property type="entry name" value="S-adenosyl-L-methionine-dependent methyltransferases"/>
    <property type="match status" value="1"/>
</dbReference>
<dbReference type="InterPro" id="IPR029063">
    <property type="entry name" value="SAM-dependent_MTases_sf"/>
</dbReference>
<dbReference type="GO" id="GO:0008168">
    <property type="term" value="F:methyltransferase activity"/>
    <property type="evidence" value="ECO:0007669"/>
    <property type="project" value="UniProtKB-KW"/>
</dbReference>
<accession>A0AAQ3L7X2</accession>
<proteinExistence type="predicted"/>
<keyword evidence="1" id="KW-0808">Transferase</keyword>
<dbReference type="Pfam" id="PF13489">
    <property type="entry name" value="Methyltransf_23"/>
    <property type="match status" value="1"/>
</dbReference>
<organism evidence="1 2">
    <name type="scientific">Rubellicoccus peritrichatus</name>
    <dbReference type="NCBI Taxonomy" id="3080537"/>
    <lineage>
        <taxon>Bacteria</taxon>
        <taxon>Pseudomonadati</taxon>
        <taxon>Verrucomicrobiota</taxon>
        <taxon>Opitutia</taxon>
        <taxon>Puniceicoccales</taxon>
        <taxon>Cerasicoccaceae</taxon>
        <taxon>Rubellicoccus</taxon>
    </lineage>
</organism>
<dbReference type="Proteomes" id="UP001304300">
    <property type="component" value="Chromosome"/>
</dbReference>
<evidence type="ECO:0000313" key="2">
    <source>
        <dbReference type="Proteomes" id="UP001304300"/>
    </source>
</evidence>
<evidence type="ECO:0000313" key="1">
    <source>
        <dbReference type="EMBL" id="WOO40701.1"/>
    </source>
</evidence>
<keyword evidence="1" id="KW-0489">Methyltransferase</keyword>
<dbReference type="KEGG" id="puo:RZN69_18930"/>
<dbReference type="RefSeq" id="WP_317832854.1">
    <property type="nucleotide sequence ID" value="NZ_CP136920.1"/>
</dbReference>
<protein>
    <submittedName>
        <fullName evidence="1">Class I SAM-dependent methyltransferase</fullName>
        <ecNumber evidence="1">2.1.-.-</ecNumber>
    </submittedName>
</protein>